<reference evidence="5" key="1">
    <citation type="journal article" date="2017" name="Cell">
        <title>Insights into land plant evolution garnered from the Marchantia polymorpha genome.</title>
        <authorList>
            <person name="Bowman J.L."/>
            <person name="Kohchi T."/>
            <person name="Yamato K.T."/>
            <person name="Jenkins J."/>
            <person name="Shu S."/>
            <person name="Ishizaki K."/>
            <person name="Yamaoka S."/>
            <person name="Nishihama R."/>
            <person name="Nakamura Y."/>
            <person name="Berger F."/>
            <person name="Adam C."/>
            <person name="Aki S.S."/>
            <person name="Althoff F."/>
            <person name="Araki T."/>
            <person name="Arteaga-Vazquez M.A."/>
            <person name="Balasubrmanian S."/>
            <person name="Barry K."/>
            <person name="Bauer D."/>
            <person name="Boehm C.R."/>
            <person name="Briginshaw L."/>
            <person name="Caballero-Perez J."/>
            <person name="Catarino B."/>
            <person name="Chen F."/>
            <person name="Chiyoda S."/>
            <person name="Chovatia M."/>
            <person name="Davies K.M."/>
            <person name="Delmans M."/>
            <person name="Demura T."/>
            <person name="Dierschke T."/>
            <person name="Dolan L."/>
            <person name="Dorantes-Acosta A.E."/>
            <person name="Eklund D.M."/>
            <person name="Florent S.N."/>
            <person name="Flores-Sandoval E."/>
            <person name="Fujiyama A."/>
            <person name="Fukuzawa H."/>
            <person name="Galik B."/>
            <person name="Grimanelli D."/>
            <person name="Grimwood J."/>
            <person name="Grossniklaus U."/>
            <person name="Hamada T."/>
            <person name="Haseloff J."/>
            <person name="Hetherington A.J."/>
            <person name="Higo A."/>
            <person name="Hirakawa Y."/>
            <person name="Hundley H.N."/>
            <person name="Ikeda Y."/>
            <person name="Inoue K."/>
            <person name="Inoue S.I."/>
            <person name="Ishida S."/>
            <person name="Jia Q."/>
            <person name="Kakita M."/>
            <person name="Kanazawa T."/>
            <person name="Kawai Y."/>
            <person name="Kawashima T."/>
            <person name="Kennedy M."/>
            <person name="Kinose K."/>
            <person name="Kinoshita T."/>
            <person name="Kohara Y."/>
            <person name="Koide E."/>
            <person name="Komatsu K."/>
            <person name="Kopischke S."/>
            <person name="Kubo M."/>
            <person name="Kyozuka J."/>
            <person name="Lagercrantz U."/>
            <person name="Lin S.S."/>
            <person name="Lindquist E."/>
            <person name="Lipzen A.M."/>
            <person name="Lu C.W."/>
            <person name="De Luna E."/>
            <person name="Martienssen R.A."/>
            <person name="Minamino N."/>
            <person name="Mizutani M."/>
            <person name="Mizutani M."/>
            <person name="Mochizuki N."/>
            <person name="Monte I."/>
            <person name="Mosher R."/>
            <person name="Nagasaki H."/>
            <person name="Nakagami H."/>
            <person name="Naramoto S."/>
            <person name="Nishitani K."/>
            <person name="Ohtani M."/>
            <person name="Okamoto T."/>
            <person name="Okumura M."/>
            <person name="Phillips J."/>
            <person name="Pollak B."/>
            <person name="Reinders A."/>
            <person name="Rovekamp M."/>
            <person name="Sano R."/>
            <person name="Sawa S."/>
            <person name="Schmid M.W."/>
            <person name="Shirakawa M."/>
            <person name="Solano R."/>
            <person name="Spunde A."/>
            <person name="Suetsugu N."/>
            <person name="Sugano S."/>
            <person name="Sugiyama A."/>
            <person name="Sun R."/>
            <person name="Suzuki Y."/>
            <person name="Takenaka M."/>
            <person name="Takezawa D."/>
            <person name="Tomogane H."/>
            <person name="Tsuzuki M."/>
            <person name="Ueda T."/>
            <person name="Umeda M."/>
            <person name="Ward J.M."/>
            <person name="Watanabe Y."/>
            <person name="Yazaki K."/>
            <person name="Yokoyama R."/>
            <person name="Yoshitake Y."/>
            <person name="Yotsui I."/>
            <person name="Zachgo S."/>
            <person name="Schmutz J."/>
        </authorList>
    </citation>
    <scope>NUCLEOTIDE SEQUENCE [LARGE SCALE GENOMIC DNA]</scope>
    <source>
        <strain evidence="5">Tak-1</strain>
    </source>
</reference>
<dbReference type="OrthoDB" id="194358at2759"/>
<dbReference type="PROSITE" id="PS50088">
    <property type="entry name" value="ANK_REPEAT"/>
    <property type="match status" value="9"/>
</dbReference>
<dbReference type="Gene3D" id="1.25.40.20">
    <property type="entry name" value="Ankyrin repeat-containing domain"/>
    <property type="match status" value="6"/>
</dbReference>
<protein>
    <submittedName>
        <fullName evidence="4">Uncharacterized protein</fullName>
    </submittedName>
</protein>
<feature type="repeat" description="ANK" evidence="3">
    <location>
        <begin position="701"/>
        <end position="733"/>
    </location>
</feature>
<dbReference type="SUPFAM" id="SSF48403">
    <property type="entry name" value="Ankyrin repeat"/>
    <property type="match status" value="2"/>
</dbReference>
<dbReference type="Proteomes" id="UP000244005">
    <property type="component" value="Unassembled WGS sequence"/>
</dbReference>
<feature type="repeat" description="ANK" evidence="3">
    <location>
        <begin position="102"/>
        <end position="124"/>
    </location>
</feature>
<dbReference type="PROSITE" id="PS50297">
    <property type="entry name" value="ANK_REP_REGION"/>
    <property type="match status" value="9"/>
</dbReference>
<dbReference type="PANTHER" id="PTHR24166">
    <property type="entry name" value="ROLLING PEBBLES, ISOFORM B"/>
    <property type="match status" value="1"/>
</dbReference>
<keyword evidence="1" id="KW-0677">Repeat</keyword>
<evidence type="ECO:0000256" key="2">
    <source>
        <dbReference type="ARBA" id="ARBA00023043"/>
    </source>
</evidence>
<dbReference type="Pfam" id="PF12796">
    <property type="entry name" value="Ank_2"/>
    <property type="match status" value="8"/>
</dbReference>
<name>A0A2R6X521_MARPO</name>
<feature type="repeat" description="ANK" evidence="3">
    <location>
        <begin position="463"/>
        <end position="495"/>
    </location>
</feature>
<proteinExistence type="predicted"/>
<sequence>MEEVGKELDRLSGVSGEGELKILQFFGSPSTLEALVSLSDLDINAAKLDFLKLLSLRPNIVNTNEEYKTRRTALMVASSTGYTKAVELLIHHEADILITGAEGLSCLHLAVAGGHLDVVRVILNTMEASYSTRTFVDLETTEGHTALMLACKEGHLEISKLLIEKNANMEVSAHGWNCLHFSARYGHHEVSILIIESCRNLIDSAIRGKESQSSMLGFTSLMLASNFGHHDVVELLLDYKANVMMTSEEGWNCLHYAARRCHGETLRLILESHPDSVDSTIQEIINDRTENGNLGVVRTTLMLACQYGYEDVVKLLLEHKADVMIFSDYGWNCFHYAARWGRFEVSKLIIESCVVIINIGTLGGDIINNSSSSSSTPQRSTPVVNVKNKTGLMLACENGHEQVVRLLLAHKADVMVYSETGWNCFHYAAESGHSEVSSLLIEEFPQLRDSTIRGAANCPPYDSGKTALMLASQFGKVEVVRTLFSHKADVMLRSEEGCDVLLYAARSDDLKVLELIIEAVVISVVDASSLWWQRTLIWASEIGHLSVVGMLLKYKIDVTLQFGDGHNCLHLAAKNGHFEFLEAILAKDTEGFVNSTTSAGETALMLAAQKGDVEVAKILLKYKASVLGCDEYGWNCLHFAASKGNAKLMLEILNHPDLEKLVDSKTKAGRTALILAAENGYADVVKLLIHKNCNELLCDDEGFSCLHVAAKHGHREVLSHLLSEEGDEDYWDKECLWVGDIESKVRRLDPKNLLLTSKRLKLMEVRSCFEQPVGTPHGGWH</sequence>
<evidence type="ECO:0000313" key="4">
    <source>
        <dbReference type="EMBL" id="PTQ41200.1"/>
    </source>
</evidence>
<dbReference type="InterPro" id="IPR050889">
    <property type="entry name" value="Dendritic_Spine_Reg/Scaffold"/>
</dbReference>
<dbReference type="EMBL" id="KZ772707">
    <property type="protein sequence ID" value="PTQ41200.1"/>
    <property type="molecule type" value="Genomic_DNA"/>
</dbReference>
<dbReference type="PANTHER" id="PTHR24166:SF48">
    <property type="entry name" value="PROTEIN VAPYRIN"/>
    <property type="match status" value="1"/>
</dbReference>
<dbReference type="InterPro" id="IPR002110">
    <property type="entry name" value="Ankyrin_rpt"/>
</dbReference>
<feature type="repeat" description="ANK" evidence="3">
    <location>
        <begin position="599"/>
        <end position="631"/>
    </location>
</feature>
<dbReference type="InterPro" id="IPR036770">
    <property type="entry name" value="Ankyrin_rpt-contain_sf"/>
</dbReference>
<feature type="repeat" description="ANK" evidence="3">
    <location>
        <begin position="387"/>
        <end position="419"/>
    </location>
</feature>
<dbReference type="SMART" id="SM00248">
    <property type="entry name" value="ANK"/>
    <property type="match status" value="18"/>
</dbReference>
<feature type="repeat" description="ANK" evidence="3">
    <location>
        <begin position="216"/>
        <end position="248"/>
    </location>
</feature>
<keyword evidence="5" id="KW-1185">Reference proteome</keyword>
<keyword evidence="2 3" id="KW-0040">ANK repeat</keyword>
<evidence type="ECO:0000313" key="5">
    <source>
        <dbReference type="Proteomes" id="UP000244005"/>
    </source>
</evidence>
<gene>
    <name evidence="4" type="ORF">MARPO_0035s0012</name>
</gene>
<feature type="repeat" description="ANK" evidence="3">
    <location>
        <begin position="142"/>
        <end position="174"/>
    </location>
</feature>
<feature type="repeat" description="ANK" evidence="3">
    <location>
        <begin position="668"/>
        <end position="700"/>
    </location>
</feature>
<organism evidence="4 5">
    <name type="scientific">Marchantia polymorpha</name>
    <name type="common">Common liverwort</name>
    <name type="synonym">Marchantia aquatica</name>
    <dbReference type="NCBI Taxonomy" id="3197"/>
    <lineage>
        <taxon>Eukaryota</taxon>
        <taxon>Viridiplantae</taxon>
        <taxon>Streptophyta</taxon>
        <taxon>Embryophyta</taxon>
        <taxon>Marchantiophyta</taxon>
        <taxon>Marchantiopsida</taxon>
        <taxon>Marchantiidae</taxon>
        <taxon>Marchantiales</taxon>
        <taxon>Marchantiaceae</taxon>
        <taxon>Marchantia</taxon>
    </lineage>
</organism>
<accession>A0A2R6X521</accession>
<feature type="repeat" description="ANK" evidence="3">
    <location>
        <begin position="296"/>
        <end position="328"/>
    </location>
</feature>
<dbReference type="AlphaFoldDB" id="A0A2R6X521"/>
<evidence type="ECO:0000256" key="3">
    <source>
        <dbReference type="PROSITE-ProRule" id="PRU00023"/>
    </source>
</evidence>
<evidence type="ECO:0000256" key="1">
    <source>
        <dbReference type="ARBA" id="ARBA00022737"/>
    </source>
</evidence>